<dbReference type="GO" id="GO:0030532">
    <property type="term" value="C:small nuclear ribonucleoprotein complex"/>
    <property type="evidence" value="ECO:0007669"/>
    <property type="project" value="UniProtKB-ARBA"/>
</dbReference>
<feature type="domain" description="RRM" evidence="12">
    <location>
        <begin position="15"/>
        <end position="94"/>
    </location>
</feature>
<dbReference type="GO" id="GO:0005681">
    <property type="term" value="C:spliceosomal complex"/>
    <property type="evidence" value="ECO:0007669"/>
    <property type="project" value="UniProtKB-KW"/>
</dbReference>
<evidence type="ECO:0000256" key="10">
    <source>
        <dbReference type="PROSITE-ProRule" id="PRU00176"/>
    </source>
</evidence>
<evidence type="ECO:0000256" key="2">
    <source>
        <dbReference type="ARBA" id="ARBA00007243"/>
    </source>
</evidence>
<dbReference type="SUPFAM" id="SSF54928">
    <property type="entry name" value="RNA-binding domain, RBD"/>
    <property type="match status" value="1"/>
</dbReference>
<dbReference type="SMART" id="SM00360">
    <property type="entry name" value="RRM"/>
    <property type="match status" value="2"/>
</dbReference>
<evidence type="ECO:0000256" key="3">
    <source>
        <dbReference type="ARBA" id="ARBA00022664"/>
    </source>
</evidence>
<evidence type="ECO:0000256" key="6">
    <source>
        <dbReference type="ARBA" id="ARBA00022884"/>
    </source>
</evidence>
<gene>
    <name evidence="13" type="ORF">BDZ85DRAFT_256693</name>
</gene>
<proteinExistence type="inferred from homology"/>
<evidence type="ECO:0000256" key="8">
    <source>
        <dbReference type="ARBA" id="ARBA00023242"/>
    </source>
</evidence>
<evidence type="ECO:0000256" key="9">
    <source>
        <dbReference type="ARBA" id="ARBA00023274"/>
    </source>
</evidence>
<dbReference type="InterPro" id="IPR012677">
    <property type="entry name" value="Nucleotide-bd_a/b_plait_sf"/>
</dbReference>
<keyword evidence="7" id="KW-0508">mRNA splicing</keyword>
<dbReference type="GO" id="GO:0003723">
    <property type="term" value="F:RNA binding"/>
    <property type="evidence" value="ECO:0007669"/>
    <property type="project" value="UniProtKB-UniRule"/>
</dbReference>
<dbReference type="PROSITE" id="PS50102">
    <property type="entry name" value="RRM"/>
    <property type="match status" value="2"/>
</dbReference>
<feature type="region of interest" description="Disordered" evidence="11">
    <location>
        <begin position="98"/>
        <end position="150"/>
    </location>
</feature>
<protein>
    <recommendedName>
        <fullName evidence="12">RRM domain-containing protein</fullName>
    </recommendedName>
</protein>
<dbReference type="CDD" id="cd12246">
    <property type="entry name" value="RRM1_U1A_like"/>
    <property type="match status" value="1"/>
</dbReference>
<dbReference type="InterPro" id="IPR035979">
    <property type="entry name" value="RBD_domain_sf"/>
</dbReference>
<comment type="similarity">
    <text evidence="2">Belongs to the RRM U1 A/B'' family.</text>
</comment>
<dbReference type="Proteomes" id="UP000799538">
    <property type="component" value="Unassembled WGS sequence"/>
</dbReference>
<dbReference type="Gene3D" id="3.30.70.330">
    <property type="match status" value="2"/>
</dbReference>
<dbReference type="OrthoDB" id="266020at2759"/>
<dbReference type="EMBL" id="ML992502">
    <property type="protein sequence ID" value="KAF2226741.1"/>
    <property type="molecule type" value="Genomic_DNA"/>
</dbReference>
<feature type="compositionally biased region" description="Basic and acidic residues" evidence="11">
    <location>
        <begin position="110"/>
        <end position="124"/>
    </location>
</feature>
<evidence type="ECO:0000256" key="4">
    <source>
        <dbReference type="ARBA" id="ARBA00022728"/>
    </source>
</evidence>
<accession>A0A6A6GM39</accession>
<keyword evidence="5" id="KW-0677">Repeat</keyword>
<dbReference type="GO" id="GO:0008380">
    <property type="term" value="P:RNA splicing"/>
    <property type="evidence" value="ECO:0007669"/>
    <property type="project" value="UniProtKB-KW"/>
</dbReference>
<name>A0A6A6GM39_9PEZI</name>
<comment type="subcellular location">
    <subcellularLocation>
        <location evidence="1">Nucleus</location>
    </subcellularLocation>
</comment>
<reference evidence="14" key="1">
    <citation type="journal article" date="2020" name="Stud. Mycol.">
        <title>101 Dothideomycetes genomes: A test case for predicting lifestyles and emergence of pathogens.</title>
        <authorList>
            <person name="Haridas S."/>
            <person name="Albert R."/>
            <person name="Binder M."/>
            <person name="Bloem J."/>
            <person name="LaButti K."/>
            <person name="Salamov A."/>
            <person name="Andreopoulos B."/>
            <person name="Baker S."/>
            <person name="Barry K."/>
            <person name="Bills G."/>
            <person name="Bluhm B."/>
            <person name="Cannon C."/>
            <person name="Castanera R."/>
            <person name="Culley D."/>
            <person name="Daum C."/>
            <person name="Ezra D."/>
            <person name="Gonzalez J."/>
            <person name="Henrissat B."/>
            <person name="Kuo A."/>
            <person name="Liang C."/>
            <person name="Lipzen A."/>
            <person name="Lutzoni F."/>
            <person name="Magnuson J."/>
            <person name="Mondo S."/>
            <person name="Nolan M."/>
            <person name="Ohm R."/>
            <person name="Pangilinan J."/>
            <person name="Park H.-J."/>
            <person name="Ramirez L."/>
            <person name="Alfaro M."/>
            <person name="Sun H."/>
            <person name="Tritt A."/>
            <person name="Yoshinaga Y."/>
            <person name="Zwiers L.-H."/>
            <person name="Turgeon B."/>
            <person name="Goodwin S."/>
            <person name="Spatafora J."/>
            <person name="Crous P."/>
            <person name="Grigoriev I."/>
        </authorList>
    </citation>
    <scope>NUCLEOTIDE SEQUENCE [LARGE SCALE GENOMIC DNA]</scope>
    <source>
        <strain evidence="14">CECT 20119</strain>
    </source>
</reference>
<evidence type="ECO:0000256" key="1">
    <source>
        <dbReference type="ARBA" id="ARBA00004123"/>
    </source>
</evidence>
<evidence type="ECO:0000256" key="5">
    <source>
        <dbReference type="ARBA" id="ARBA00022737"/>
    </source>
</evidence>
<keyword evidence="6 10" id="KW-0694">RNA-binding</keyword>
<evidence type="ECO:0000313" key="13">
    <source>
        <dbReference type="EMBL" id="KAF2226741.1"/>
    </source>
</evidence>
<dbReference type="AlphaFoldDB" id="A0A6A6GM39"/>
<evidence type="ECO:0000259" key="12">
    <source>
        <dbReference type="PROSITE" id="PS50102"/>
    </source>
</evidence>
<dbReference type="Pfam" id="PF00076">
    <property type="entry name" value="RRM_1"/>
    <property type="match status" value="2"/>
</dbReference>
<dbReference type="InterPro" id="IPR000504">
    <property type="entry name" value="RRM_dom"/>
</dbReference>
<evidence type="ECO:0000256" key="7">
    <source>
        <dbReference type="ARBA" id="ARBA00023187"/>
    </source>
</evidence>
<keyword evidence="14" id="KW-1185">Reference proteome</keyword>
<organism evidence="13 14">
    <name type="scientific">Elsinoe ampelina</name>
    <dbReference type="NCBI Taxonomy" id="302913"/>
    <lineage>
        <taxon>Eukaryota</taxon>
        <taxon>Fungi</taxon>
        <taxon>Dikarya</taxon>
        <taxon>Ascomycota</taxon>
        <taxon>Pezizomycotina</taxon>
        <taxon>Dothideomycetes</taxon>
        <taxon>Dothideomycetidae</taxon>
        <taxon>Myriangiales</taxon>
        <taxon>Elsinoaceae</taxon>
        <taxon>Elsinoe</taxon>
    </lineage>
</organism>
<dbReference type="FunFam" id="3.30.70.330:FF:000029">
    <property type="entry name" value="U2 small nuclear ribonucleoprotein B"/>
    <property type="match status" value="1"/>
</dbReference>
<sequence>MDGRGVKDEEIAPNATVYVRNLDENVKIPTLVESLREIFAEYGNIIDIVAKKSLKRKGQAFVVFDSAESAQNAIDEINGFELFDRQINCQFAKTKSDATVQREGTEEEFEQHKRQRLTEKERKQAAAAAERKKRPAPDDLESERPKQARVGVVPDEHLSPNTTLMVSGVPESYTVDMMTLIFGRFPDFKEYLEVPGRPGLGFVHYNDLGGAISAKNATSGMQLADSKLKVTYQRK</sequence>
<dbReference type="PANTHER" id="PTHR23189">
    <property type="entry name" value="RNA RECOGNITION MOTIF-CONTAINING"/>
    <property type="match status" value="1"/>
</dbReference>
<keyword evidence="8" id="KW-0539">Nucleus</keyword>
<dbReference type="GO" id="GO:0006397">
    <property type="term" value="P:mRNA processing"/>
    <property type="evidence" value="ECO:0007669"/>
    <property type="project" value="UniProtKB-KW"/>
</dbReference>
<keyword evidence="9" id="KW-0687">Ribonucleoprotein</keyword>
<feature type="domain" description="RRM" evidence="12">
    <location>
        <begin position="162"/>
        <end position="235"/>
    </location>
</feature>
<evidence type="ECO:0000256" key="11">
    <source>
        <dbReference type="SAM" id="MobiDB-lite"/>
    </source>
</evidence>
<keyword evidence="4" id="KW-0747">Spliceosome</keyword>
<dbReference type="FunFam" id="3.30.70.330:FF:000039">
    <property type="entry name" value="U1 small nuclear ribonucleoprotein A"/>
    <property type="match status" value="1"/>
</dbReference>
<evidence type="ECO:0000313" key="14">
    <source>
        <dbReference type="Proteomes" id="UP000799538"/>
    </source>
</evidence>
<keyword evidence="3" id="KW-0507">mRNA processing</keyword>